<dbReference type="EnsemblProtists" id="HpaT810202">
    <property type="protein sequence ID" value="HpaP810202"/>
    <property type="gene ID" value="HpaG810202"/>
</dbReference>
<proteinExistence type="predicted"/>
<evidence type="ECO:0000313" key="2">
    <source>
        <dbReference type="Proteomes" id="UP000011713"/>
    </source>
</evidence>
<dbReference type="EMBL" id="JH597944">
    <property type="status" value="NOT_ANNOTATED_CDS"/>
    <property type="molecule type" value="Genomic_DNA"/>
</dbReference>
<dbReference type="HOGENOM" id="CLU_2745441_0_0_1"/>
<reference evidence="2" key="1">
    <citation type="journal article" date="2010" name="Science">
        <title>Signatures of adaptation to obligate biotrophy in the Hyaloperonospora arabidopsidis genome.</title>
        <authorList>
            <person name="Baxter L."/>
            <person name="Tripathy S."/>
            <person name="Ishaque N."/>
            <person name="Boot N."/>
            <person name="Cabral A."/>
            <person name="Kemen E."/>
            <person name="Thines M."/>
            <person name="Ah-Fong A."/>
            <person name="Anderson R."/>
            <person name="Badejoko W."/>
            <person name="Bittner-Eddy P."/>
            <person name="Boore J.L."/>
            <person name="Chibucos M.C."/>
            <person name="Coates M."/>
            <person name="Dehal P."/>
            <person name="Delehaunty K."/>
            <person name="Dong S."/>
            <person name="Downton P."/>
            <person name="Dumas B."/>
            <person name="Fabro G."/>
            <person name="Fronick C."/>
            <person name="Fuerstenberg S.I."/>
            <person name="Fulton L."/>
            <person name="Gaulin E."/>
            <person name="Govers F."/>
            <person name="Hughes L."/>
            <person name="Humphray S."/>
            <person name="Jiang R.H."/>
            <person name="Judelson H."/>
            <person name="Kamoun S."/>
            <person name="Kyung K."/>
            <person name="Meijer H."/>
            <person name="Minx P."/>
            <person name="Morris P."/>
            <person name="Nelson J."/>
            <person name="Phuntumart V."/>
            <person name="Qutob D."/>
            <person name="Rehmany A."/>
            <person name="Rougon-Cardoso A."/>
            <person name="Ryden P."/>
            <person name="Torto-Alalibo T."/>
            <person name="Studholme D."/>
            <person name="Wang Y."/>
            <person name="Win J."/>
            <person name="Wood J."/>
            <person name="Clifton S.W."/>
            <person name="Rogers J."/>
            <person name="Van den Ackerveken G."/>
            <person name="Jones J.D."/>
            <person name="McDowell J.M."/>
            <person name="Beynon J."/>
            <person name="Tyler B.M."/>
        </authorList>
    </citation>
    <scope>NUCLEOTIDE SEQUENCE [LARGE SCALE GENOMIC DNA]</scope>
    <source>
        <strain evidence="2">Emoy2</strain>
    </source>
</reference>
<dbReference type="Proteomes" id="UP000011713">
    <property type="component" value="Unassembled WGS sequence"/>
</dbReference>
<organism evidence="1 2">
    <name type="scientific">Hyaloperonospora arabidopsidis (strain Emoy2)</name>
    <name type="common">Downy mildew agent</name>
    <name type="synonym">Peronospora arabidopsidis</name>
    <dbReference type="NCBI Taxonomy" id="559515"/>
    <lineage>
        <taxon>Eukaryota</taxon>
        <taxon>Sar</taxon>
        <taxon>Stramenopiles</taxon>
        <taxon>Oomycota</taxon>
        <taxon>Peronosporomycetes</taxon>
        <taxon>Peronosporales</taxon>
        <taxon>Peronosporaceae</taxon>
        <taxon>Hyaloperonospora</taxon>
    </lineage>
</organism>
<accession>M4BUL4</accession>
<dbReference type="AlphaFoldDB" id="M4BUL4"/>
<keyword evidence="2" id="KW-1185">Reference proteome</keyword>
<protein>
    <submittedName>
        <fullName evidence="1">Uncharacterized protein</fullName>
    </submittedName>
</protein>
<reference evidence="1" key="2">
    <citation type="submission" date="2015-06" db="UniProtKB">
        <authorList>
            <consortium name="EnsemblProtists"/>
        </authorList>
    </citation>
    <scope>IDENTIFICATION</scope>
    <source>
        <strain evidence="1">Emoy2</strain>
    </source>
</reference>
<dbReference type="VEuPathDB" id="FungiDB:HpaG810202"/>
<dbReference type="InParanoid" id="M4BUL4"/>
<evidence type="ECO:0000313" key="1">
    <source>
        <dbReference type="EnsemblProtists" id="HpaP810202"/>
    </source>
</evidence>
<name>M4BUL4_HYAAE</name>
<sequence length="71" mass="8587">MHRRSCLRSSSSCRRECSSKTFWRRTVSSLRKTWTEEWIDEVESDHGLLRKTYGEEFRAVIDKHDVNTFFD</sequence>